<dbReference type="Proteomes" id="UP000887574">
    <property type="component" value="Unplaced"/>
</dbReference>
<dbReference type="WBParaSite" id="jg2729">
    <property type="protein sequence ID" value="jg2729"/>
    <property type="gene ID" value="jg2729"/>
</dbReference>
<dbReference type="AlphaFoldDB" id="A0A915E4G9"/>
<proteinExistence type="predicted"/>
<evidence type="ECO:0000313" key="2">
    <source>
        <dbReference type="WBParaSite" id="jg2729"/>
    </source>
</evidence>
<keyword evidence="1" id="KW-1185">Reference proteome</keyword>
<organism evidence="1 2">
    <name type="scientific">Ditylenchus dipsaci</name>
    <dbReference type="NCBI Taxonomy" id="166011"/>
    <lineage>
        <taxon>Eukaryota</taxon>
        <taxon>Metazoa</taxon>
        <taxon>Ecdysozoa</taxon>
        <taxon>Nematoda</taxon>
        <taxon>Chromadorea</taxon>
        <taxon>Rhabditida</taxon>
        <taxon>Tylenchina</taxon>
        <taxon>Tylenchomorpha</taxon>
        <taxon>Sphaerularioidea</taxon>
        <taxon>Anguinidae</taxon>
        <taxon>Anguininae</taxon>
        <taxon>Ditylenchus</taxon>
    </lineage>
</organism>
<sequence>MELPAITVCPKVPDAFNFDEMYRDMRTTLPQLNTQIATDLIRFWLGGSGLENMDDLPEFNRTYLEELSLLYDGWSAGYDTQTFLT</sequence>
<name>A0A915E4G9_9BILA</name>
<reference evidence="2" key="1">
    <citation type="submission" date="2022-11" db="UniProtKB">
        <authorList>
            <consortium name="WormBaseParasite"/>
        </authorList>
    </citation>
    <scope>IDENTIFICATION</scope>
</reference>
<evidence type="ECO:0000313" key="1">
    <source>
        <dbReference type="Proteomes" id="UP000887574"/>
    </source>
</evidence>
<accession>A0A915E4G9</accession>
<protein>
    <submittedName>
        <fullName evidence="2">Uncharacterized protein</fullName>
    </submittedName>
</protein>